<dbReference type="Proteomes" id="UP001152798">
    <property type="component" value="Chromosome 3"/>
</dbReference>
<evidence type="ECO:0000313" key="2">
    <source>
        <dbReference type="Proteomes" id="UP001152798"/>
    </source>
</evidence>
<dbReference type="EMBL" id="OV725079">
    <property type="protein sequence ID" value="CAH1395344.1"/>
    <property type="molecule type" value="Genomic_DNA"/>
</dbReference>
<evidence type="ECO:0000313" key="1">
    <source>
        <dbReference type="EMBL" id="CAH1395344.1"/>
    </source>
</evidence>
<gene>
    <name evidence="1" type="ORF">NEZAVI_LOCUS5640</name>
</gene>
<name>A0A9P0EHH7_NEZVI</name>
<protein>
    <submittedName>
        <fullName evidence="1">Uncharacterized protein</fullName>
    </submittedName>
</protein>
<accession>A0A9P0EHH7</accession>
<dbReference type="AlphaFoldDB" id="A0A9P0EHH7"/>
<sequence>MSTSGDVDITQRPSSAALIYSYTDTVRSRSRLGLYVSLSPRFGNISPCPLLGQRILFLKVPQYREIGTANCALATGR</sequence>
<keyword evidence="2" id="KW-1185">Reference proteome</keyword>
<organism evidence="1 2">
    <name type="scientific">Nezara viridula</name>
    <name type="common">Southern green stink bug</name>
    <name type="synonym">Cimex viridulus</name>
    <dbReference type="NCBI Taxonomy" id="85310"/>
    <lineage>
        <taxon>Eukaryota</taxon>
        <taxon>Metazoa</taxon>
        <taxon>Ecdysozoa</taxon>
        <taxon>Arthropoda</taxon>
        <taxon>Hexapoda</taxon>
        <taxon>Insecta</taxon>
        <taxon>Pterygota</taxon>
        <taxon>Neoptera</taxon>
        <taxon>Paraneoptera</taxon>
        <taxon>Hemiptera</taxon>
        <taxon>Heteroptera</taxon>
        <taxon>Panheteroptera</taxon>
        <taxon>Pentatomomorpha</taxon>
        <taxon>Pentatomoidea</taxon>
        <taxon>Pentatomidae</taxon>
        <taxon>Pentatominae</taxon>
        <taxon>Nezara</taxon>
    </lineage>
</organism>
<reference evidence="1" key="1">
    <citation type="submission" date="2022-01" db="EMBL/GenBank/DDBJ databases">
        <authorList>
            <person name="King R."/>
        </authorList>
    </citation>
    <scope>NUCLEOTIDE SEQUENCE</scope>
</reference>
<proteinExistence type="predicted"/>